<dbReference type="Proteomes" id="UP000252085">
    <property type="component" value="Unassembled WGS sequence"/>
</dbReference>
<evidence type="ECO:0000313" key="11">
    <source>
        <dbReference type="EMBL" id="RCJ31015.1"/>
    </source>
</evidence>
<dbReference type="GO" id="GO:0046872">
    <property type="term" value="F:metal ion binding"/>
    <property type="evidence" value="ECO:0007669"/>
    <property type="project" value="UniProtKB-KW"/>
</dbReference>
<evidence type="ECO:0000256" key="3">
    <source>
        <dbReference type="ARBA" id="ARBA00022531"/>
    </source>
</evidence>
<dbReference type="GO" id="GO:0006979">
    <property type="term" value="P:response to oxidative stress"/>
    <property type="evidence" value="ECO:0007669"/>
    <property type="project" value="TreeGrafter"/>
</dbReference>
<name>A0A367R3N5_NOSPU</name>
<dbReference type="SUPFAM" id="SSF48613">
    <property type="entry name" value="Heme oxygenase-like"/>
    <property type="match status" value="1"/>
</dbReference>
<dbReference type="PROSITE" id="PS00593">
    <property type="entry name" value="HEME_OXYGENASE"/>
    <property type="match status" value="1"/>
</dbReference>
<evidence type="ECO:0000256" key="6">
    <source>
        <dbReference type="ARBA" id="ARBA00023002"/>
    </source>
</evidence>
<accession>A0A367R3N5</accession>
<feature type="binding site" evidence="9">
    <location>
        <position position="10"/>
    </location>
    <ligand>
        <name>heme b</name>
        <dbReference type="ChEBI" id="CHEBI:60344"/>
    </ligand>
</feature>
<dbReference type="PIRSF" id="PIRSF000343">
    <property type="entry name" value="Haem_Oase"/>
    <property type="match status" value="1"/>
</dbReference>
<evidence type="ECO:0000256" key="2">
    <source>
        <dbReference type="ARBA" id="ARBA00012360"/>
    </source>
</evidence>
<dbReference type="InterPro" id="IPR016053">
    <property type="entry name" value="Haem_Oase-like"/>
</dbReference>
<dbReference type="InterPro" id="IPR002051">
    <property type="entry name" value="Haem_Oase"/>
</dbReference>
<feature type="binding site" evidence="9">
    <location>
        <position position="125"/>
    </location>
    <ligand>
        <name>heme b</name>
        <dbReference type="ChEBI" id="CHEBI:60344"/>
    </ligand>
</feature>
<dbReference type="GO" id="GO:0006788">
    <property type="term" value="P:heme oxidation"/>
    <property type="evidence" value="ECO:0007669"/>
    <property type="project" value="InterPro"/>
</dbReference>
<dbReference type="GO" id="GO:0042167">
    <property type="term" value="P:heme catabolic process"/>
    <property type="evidence" value="ECO:0007669"/>
    <property type="project" value="TreeGrafter"/>
</dbReference>
<proteinExistence type="inferred from homology"/>
<evidence type="ECO:0000256" key="9">
    <source>
        <dbReference type="PIRSR" id="PIRSR000343-1"/>
    </source>
</evidence>
<keyword evidence="4 9" id="KW-0349">Heme</keyword>
<evidence type="ECO:0000313" key="12">
    <source>
        <dbReference type="Proteomes" id="UP000252085"/>
    </source>
</evidence>
<keyword evidence="5 10" id="KW-0479">Metal-binding</keyword>
<dbReference type="Gene3D" id="1.20.910.10">
    <property type="entry name" value="Heme oxygenase-like"/>
    <property type="match status" value="1"/>
</dbReference>
<sequence>MSSHLDVRLREGTKHSHTMAENTAFMKCFLKGVVERSFFRKLLADLYFVYSALEEELQQYQYHPIVGMMHFPELYRQANLEKDLAFYYGENWRSQIVPSKAGQVYVKRIREVSNTQPELLIAHAYTRYMGDLSGGQALRNIARSAMNLPSDRGTAMHEFEQIPTPEARREFKEQYRQALNFLPLDEAMIQKIVDEANYVFTLNRNVIHELEADVKAVIGEHIFDLITRQDQVGSTESTSKSTAVEMMGMDYSI</sequence>
<keyword evidence="6" id="KW-0560">Oxidoreductase</keyword>
<dbReference type="InterPro" id="IPR016084">
    <property type="entry name" value="Haem_Oase-like_multi-hlx"/>
</dbReference>
<keyword evidence="7 10" id="KW-0408">Iron</keyword>
<comment type="caution">
    <text evidence="11">The sequence shown here is derived from an EMBL/GenBank/DDBJ whole genome shotgun (WGS) entry which is preliminary data.</text>
</comment>
<dbReference type="CDD" id="cd19165">
    <property type="entry name" value="HemeO"/>
    <property type="match status" value="1"/>
</dbReference>
<evidence type="ECO:0000256" key="5">
    <source>
        <dbReference type="ARBA" id="ARBA00022723"/>
    </source>
</evidence>
<dbReference type="EMBL" id="LXQE01000180">
    <property type="protein sequence ID" value="RCJ31015.1"/>
    <property type="molecule type" value="Genomic_DNA"/>
</dbReference>
<evidence type="ECO:0000256" key="1">
    <source>
        <dbReference type="ARBA" id="ARBA00006134"/>
    </source>
</evidence>
<dbReference type="PANTHER" id="PTHR10720:SF0">
    <property type="entry name" value="HEME OXYGENASE"/>
    <property type="match status" value="1"/>
</dbReference>
<dbReference type="PRINTS" id="PR00088">
    <property type="entry name" value="HAEMOXYGNASE"/>
</dbReference>
<dbReference type="FunFam" id="1.20.910.10:FF:000001">
    <property type="entry name" value="Heme oxygenase 1"/>
    <property type="match status" value="1"/>
</dbReference>
<feature type="binding site" evidence="9">
    <location>
        <position position="176"/>
    </location>
    <ligand>
        <name>heme b</name>
        <dbReference type="ChEBI" id="CHEBI:60344"/>
    </ligand>
</feature>
<dbReference type="InterPro" id="IPR018207">
    <property type="entry name" value="Haem_oxygenase_CS"/>
</dbReference>
<evidence type="ECO:0000256" key="4">
    <source>
        <dbReference type="ARBA" id="ARBA00022617"/>
    </source>
</evidence>
<dbReference type="PANTHER" id="PTHR10720">
    <property type="entry name" value="HEME OXYGENASE"/>
    <property type="match status" value="1"/>
</dbReference>
<evidence type="ECO:0000256" key="7">
    <source>
        <dbReference type="ARBA" id="ARBA00023004"/>
    </source>
</evidence>
<reference evidence="11 12" key="1">
    <citation type="submission" date="2016-04" db="EMBL/GenBank/DDBJ databases">
        <authorList>
            <person name="Evans L.H."/>
            <person name="Alamgir A."/>
            <person name="Owens N."/>
            <person name="Weber N.D."/>
            <person name="Virtaneva K."/>
            <person name="Barbian K."/>
            <person name="Babar A."/>
            <person name="Rosenke K."/>
        </authorList>
    </citation>
    <scope>NUCLEOTIDE SEQUENCE [LARGE SCALE GENOMIC DNA]</scope>
    <source>
        <strain evidence="11">NIES-2108</strain>
    </source>
</reference>
<dbReference type="GO" id="GO:0004392">
    <property type="term" value="F:heme oxygenase (decyclizing) activity"/>
    <property type="evidence" value="ECO:0007669"/>
    <property type="project" value="UniProtKB-EC"/>
</dbReference>
<dbReference type="AlphaFoldDB" id="A0A367R3N5"/>
<dbReference type="GO" id="GO:0015979">
    <property type="term" value="P:photosynthesis"/>
    <property type="evidence" value="ECO:0007669"/>
    <property type="project" value="UniProtKB-KW"/>
</dbReference>
<feature type="binding site" description="axial binding residue" evidence="10">
    <location>
        <position position="17"/>
    </location>
    <ligand>
        <name>heme b</name>
        <dbReference type="ChEBI" id="CHEBI:60344"/>
    </ligand>
    <ligandPart>
        <name>Fe</name>
        <dbReference type="ChEBI" id="CHEBI:18248"/>
    </ligandPart>
</feature>
<dbReference type="Pfam" id="PF01126">
    <property type="entry name" value="Heme_oxygenase"/>
    <property type="match status" value="1"/>
</dbReference>
<dbReference type="EC" id="1.14.14.18" evidence="2"/>
<gene>
    <name evidence="11" type="ORF">A6769_32030</name>
</gene>
<comment type="similarity">
    <text evidence="1">Belongs to the heme oxygenase family.</text>
</comment>
<comment type="catalytic activity">
    <reaction evidence="8">
        <text>heme b + 3 reduced [NADPH--hemoprotein reductase] + 3 O2 = biliverdin IXalpha + CO + Fe(2+) + 3 oxidized [NADPH--hemoprotein reductase] + 3 H2O + H(+)</text>
        <dbReference type="Rhea" id="RHEA:21764"/>
        <dbReference type="Rhea" id="RHEA-COMP:11964"/>
        <dbReference type="Rhea" id="RHEA-COMP:11965"/>
        <dbReference type="ChEBI" id="CHEBI:15377"/>
        <dbReference type="ChEBI" id="CHEBI:15378"/>
        <dbReference type="ChEBI" id="CHEBI:15379"/>
        <dbReference type="ChEBI" id="CHEBI:17245"/>
        <dbReference type="ChEBI" id="CHEBI:29033"/>
        <dbReference type="ChEBI" id="CHEBI:57618"/>
        <dbReference type="ChEBI" id="CHEBI:57991"/>
        <dbReference type="ChEBI" id="CHEBI:58210"/>
        <dbReference type="ChEBI" id="CHEBI:60344"/>
        <dbReference type="EC" id="1.14.14.18"/>
    </reaction>
</comment>
<evidence type="ECO:0000256" key="8">
    <source>
        <dbReference type="ARBA" id="ARBA00048328"/>
    </source>
</evidence>
<protein>
    <recommendedName>
        <fullName evidence="2">heme oxygenase (biliverdin-producing)</fullName>
        <ecNumber evidence="2">1.14.14.18</ecNumber>
    </recommendedName>
</protein>
<keyword evidence="3" id="KW-0602">Photosynthesis</keyword>
<evidence type="ECO:0000256" key="10">
    <source>
        <dbReference type="PIRSR" id="PIRSR000343-2"/>
    </source>
</evidence>
<organism evidence="11 12">
    <name type="scientific">Nostoc punctiforme NIES-2108</name>
    <dbReference type="NCBI Taxonomy" id="1356359"/>
    <lineage>
        <taxon>Bacteria</taxon>
        <taxon>Bacillati</taxon>
        <taxon>Cyanobacteriota</taxon>
        <taxon>Cyanophyceae</taxon>
        <taxon>Nostocales</taxon>
        <taxon>Nostocaceae</taxon>
        <taxon>Nostoc</taxon>
    </lineage>
</organism>
<dbReference type="GO" id="GO:0020037">
    <property type="term" value="F:heme binding"/>
    <property type="evidence" value="ECO:0007669"/>
    <property type="project" value="TreeGrafter"/>
</dbReference>